<accession>A0A6P4ZLI8</accession>
<sequence>MIGDMVVDVMMIILCVSLVVAAIKGNYLLCRIWMIGAIVYVTIIFIFTIISSSFRASNRPETAHQLGHLWAGLAFEGGLLIYGVILVNSFAERLRETEGSLPPYGQVREPSGSI</sequence>
<gene>
    <name evidence="3" type="primary">LOC109479996</name>
</gene>
<feature type="transmembrane region" description="Helical" evidence="1">
    <location>
        <begin position="6"/>
        <end position="23"/>
    </location>
</feature>
<dbReference type="Proteomes" id="UP000515135">
    <property type="component" value="Unplaced"/>
</dbReference>
<evidence type="ECO:0000313" key="2">
    <source>
        <dbReference type="Proteomes" id="UP000515135"/>
    </source>
</evidence>
<reference evidence="3" key="1">
    <citation type="submission" date="2025-08" db="UniProtKB">
        <authorList>
            <consortium name="RefSeq"/>
        </authorList>
    </citation>
    <scope>IDENTIFICATION</scope>
    <source>
        <tissue evidence="3">Gonad</tissue>
    </source>
</reference>
<organism evidence="2 3">
    <name type="scientific">Branchiostoma belcheri</name>
    <name type="common">Amphioxus</name>
    <dbReference type="NCBI Taxonomy" id="7741"/>
    <lineage>
        <taxon>Eukaryota</taxon>
        <taxon>Metazoa</taxon>
        <taxon>Chordata</taxon>
        <taxon>Cephalochordata</taxon>
        <taxon>Leptocardii</taxon>
        <taxon>Amphioxiformes</taxon>
        <taxon>Branchiostomatidae</taxon>
        <taxon>Branchiostoma</taxon>
    </lineage>
</organism>
<dbReference type="AlphaFoldDB" id="A0A6P4ZLI8"/>
<dbReference type="OrthoDB" id="10113402at2759"/>
<keyword evidence="1" id="KW-1133">Transmembrane helix</keyword>
<protein>
    <submittedName>
        <fullName evidence="3">Uncharacterized protein LOC109479996</fullName>
    </submittedName>
</protein>
<dbReference type="KEGG" id="bbel:109479996"/>
<feature type="transmembrane region" description="Helical" evidence="1">
    <location>
        <begin position="70"/>
        <end position="91"/>
    </location>
</feature>
<evidence type="ECO:0000313" key="3">
    <source>
        <dbReference type="RefSeq" id="XP_019637653.1"/>
    </source>
</evidence>
<evidence type="ECO:0000256" key="1">
    <source>
        <dbReference type="SAM" id="Phobius"/>
    </source>
</evidence>
<keyword evidence="2" id="KW-1185">Reference proteome</keyword>
<dbReference type="GeneID" id="109479996"/>
<dbReference type="RefSeq" id="XP_019637653.1">
    <property type="nucleotide sequence ID" value="XM_019782094.1"/>
</dbReference>
<feature type="transmembrane region" description="Helical" evidence="1">
    <location>
        <begin position="30"/>
        <end position="50"/>
    </location>
</feature>
<keyword evidence="1" id="KW-0812">Transmembrane</keyword>
<name>A0A6P4ZLI8_BRABE</name>
<proteinExistence type="predicted"/>
<keyword evidence="1" id="KW-0472">Membrane</keyword>